<evidence type="ECO:0000313" key="3">
    <source>
        <dbReference type="Proteomes" id="UP000019377"/>
    </source>
</evidence>
<dbReference type="PANTHER" id="PTHR15681">
    <property type="entry name" value="MAD2L1-BINDING PROTEIN"/>
    <property type="match status" value="1"/>
</dbReference>
<dbReference type="Proteomes" id="UP000019377">
    <property type="component" value="Unassembled WGS sequence"/>
</dbReference>
<dbReference type="InterPro" id="IPR009511">
    <property type="entry name" value="MAD1/Cdc20-bound-Mad2-bd"/>
</dbReference>
<accession>V5EUL5</accession>
<reference evidence="3" key="1">
    <citation type="journal article" date="2013" name="Genome Announc.">
        <title>Draft genome sequence of Pseudozyma brasiliensis sp. nov. strain GHG001, a high producer of endo-1,4-xylanase isolated from an insect pest of sugarcane.</title>
        <authorList>
            <person name="Oliveira J.V.D.C."/>
            <person name="dos Santos R.A.C."/>
            <person name="Borges T.A."/>
            <person name="Riano-Pachon D.M."/>
            <person name="Goldman G.H."/>
        </authorList>
    </citation>
    <scope>NUCLEOTIDE SEQUENCE [LARGE SCALE GENOMIC DNA]</scope>
    <source>
        <strain evidence="3">GHG001</strain>
    </source>
</reference>
<feature type="region of interest" description="Disordered" evidence="1">
    <location>
        <begin position="348"/>
        <end position="452"/>
    </location>
</feature>
<protein>
    <submittedName>
        <fullName evidence="2">Uncharacterized protein</fullName>
    </submittedName>
</protein>
<dbReference type="PANTHER" id="PTHR15681:SF1">
    <property type="entry name" value="MAD2L1-BINDING PROTEIN"/>
    <property type="match status" value="1"/>
</dbReference>
<dbReference type="OrthoDB" id="3366946at2759"/>
<name>V5EUL5_KALBG</name>
<feature type="compositionally biased region" description="Basic and acidic residues" evidence="1">
    <location>
        <begin position="134"/>
        <end position="143"/>
    </location>
</feature>
<organism evidence="2 3">
    <name type="scientific">Kalmanozyma brasiliensis (strain GHG001)</name>
    <name type="common">Yeast</name>
    <name type="synonym">Pseudozyma brasiliensis</name>
    <dbReference type="NCBI Taxonomy" id="1365824"/>
    <lineage>
        <taxon>Eukaryota</taxon>
        <taxon>Fungi</taxon>
        <taxon>Dikarya</taxon>
        <taxon>Basidiomycota</taxon>
        <taxon>Ustilaginomycotina</taxon>
        <taxon>Ustilaginomycetes</taxon>
        <taxon>Ustilaginales</taxon>
        <taxon>Ustilaginaceae</taxon>
        <taxon>Kalmanozyma</taxon>
    </lineage>
</organism>
<evidence type="ECO:0000313" key="2">
    <source>
        <dbReference type="EMBL" id="EST09045.1"/>
    </source>
</evidence>
<sequence length="558" mass="60857">MSSSTTIEAQHRGSRRGGGARCSHSSRLEVPVLDLGSNMSTQLAHEGNGTLLQRAQSCAPDERHNILQALSYKSADLSKAQMCGHCDLLTARLIESLLHYLLYRKNQVPEPINLLRMRKVSASPKATLAKGRRSHGDSTRTRREDKLLRKLAQLGHHLEAAVKQLSDNSGEGPSSRPHASQDLRLLIVMGTSASMPRDVLVLDLVQAVGRGSGTESDLFNVFEAGRLDGLETASRENDMEERLADLLSQASDQRRDAARDKTSSIWGGKLIRLVMKSESLESFFGTQLAPTKTHIFLSGPASFRCSGWSARRHLDFNLDHLCEAIPTDQFDPTSGSTDTSMSSLIADGAEADRRRAPSSPMPDVHRRWEESPRDSSSSVAESWPEDSASEQLWESSISSMSEDSRPPSVADKSWQADSNREAMNTSLDVLPISTEGLDTRTDGADLTDDSASSLSVGSAAVDTGTSVIQRRSREPRAGGLLARNLLPPRPSRQSSYAASDSSSVRSVASLKRAPRCVGLQVDFTDPDKVTDSSGSEAAAEERKDYCWYQCEVVLEGYR</sequence>
<proteinExistence type="predicted"/>
<dbReference type="GO" id="GO:0007096">
    <property type="term" value="P:regulation of exit from mitosis"/>
    <property type="evidence" value="ECO:0007669"/>
    <property type="project" value="InterPro"/>
</dbReference>
<dbReference type="eggNOG" id="ENOG502RDBP">
    <property type="taxonomic scope" value="Eukaryota"/>
</dbReference>
<dbReference type="InterPro" id="IPR053729">
    <property type="entry name" value="MAD2L1BP_domain_sf"/>
</dbReference>
<dbReference type="AlphaFoldDB" id="V5EUL5"/>
<dbReference type="EMBL" id="KI545855">
    <property type="protein sequence ID" value="EST09045.1"/>
    <property type="molecule type" value="Genomic_DNA"/>
</dbReference>
<feature type="region of interest" description="Disordered" evidence="1">
    <location>
        <begin position="1"/>
        <end position="23"/>
    </location>
</feature>
<dbReference type="HOGENOM" id="CLU_506339_0_0_1"/>
<feature type="region of interest" description="Disordered" evidence="1">
    <location>
        <begin position="474"/>
        <end position="504"/>
    </location>
</feature>
<dbReference type="GO" id="GO:0005634">
    <property type="term" value="C:nucleus"/>
    <property type="evidence" value="ECO:0007669"/>
    <property type="project" value="InterPro"/>
</dbReference>
<gene>
    <name evidence="2" type="ORF">PSEUBRA_SCAF13g01988</name>
</gene>
<feature type="compositionally biased region" description="Polar residues" evidence="1">
    <location>
        <begin position="415"/>
        <end position="427"/>
    </location>
</feature>
<evidence type="ECO:0000256" key="1">
    <source>
        <dbReference type="SAM" id="MobiDB-lite"/>
    </source>
</evidence>
<feature type="compositionally biased region" description="Low complexity" evidence="1">
    <location>
        <begin position="491"/>
        <end position="504"/>
    </location>
</feature>
<dbReference type="OMA" id="WFQCEAV"/>
<feature type="compositionally biased region" description="Basic and acidic residues" evidence="1">
    <location>
        <begin position="363"/>
        <end position="373"/>
    </location>
</feature>
<keyword evidence="3" id="KW-1185">Reference proteome</keyword>
<feature type="compositionally biased region" description="Low complexity" evidence="1">
    <location>
        <begin position="389"/>
        <end position="401"/>
    </location>
</feature>
<feature type="region of interest" description="Disordered" evidence="1">
    <location>
        <begin position="123"/>
        <end position="143"/>
    </location>
</feature>
<dbReference type="Gene3D" id="3.30.900.20">
    <property type="match status" value="1"/>
</dbReference>